<dbReference type="GO" id="GO:0005524">
    <property type="term" value="F:ATP binding"/>
    <property type="evidence" value="ECO:0007669"/>
    <property type="project" value="InterPro"/>
</dbReference>
<dbReference type="Pfam" id="PF03109">
    <property type="entry name" value="ABC1"/>
    <property type="match status" value="1"/>
</dbReference>
<feature type="transmembrane region" description="Helical" evidence="2">
    <location>
        <begin position="91"/>
        <end position="115"/>
    </location>
</feature>
<dbReference type="CDD" id="cd05121">
    <property type="entry name" value="ABC1_ADCK3-like"/>
    <property type="match status" value="1"/>
</dbReference>
<dbReference type="Proteomes" id="UP000182652">
    <property type="component" value="Unassembled WGS sequence"/>
</dbReference>
<feature type="transmembrane region" description="Helical" evidence="2">
    <location>
        <begin position="654"/>
        <end position="675"/>
    </location>
</feature>
<feature type="transmembrane region" description="Helical" evidence="2">
    <location>
        <begin position="52"/>
        <end position="71"/>
    </location>
</feature>
<accession>A0A1H4JWA7</accession>
<gene>
    <name evidence="4" type="ORF">SAMN04489745_0400</name>
</gene>
<sequence length="697" mass="75931">MPGLRTAGENESVDALSWVGGLVEVLLTLFFFLVQTWFLASVSRRLLGVPVGWPRSILVAFMLTLFFSAAVRLFLGAAGLDSPESVSRDPAAAVLVAGLSALWTFALGVAVLMACEIMVPTGTLPNPFSWLQSARTHSRQAGRYTEVVRIASRHGLALGFRGLSRHARDREERTARALRQTLEEAGVTFVKLGQMLSTRSDLLPAAYIRELSRLQSEVQPEPWDRIRQALDRELGKPALDVFSHVDHAPLAAASVAQVHTATLNPLEPDHAQRDVVLKIQRPSALEQVSLDISIIEQLARWLERTAPWARRLGAVALARGFADSLTEELDYRVEAENTRALAHAVRGEELRVPQVHEELSTERLLVMERLQGIPLGRAGEQLAALNPAARRDLARTLLRATIGQLTVDGVFHADLHPGNVLLCEDGRLALLDFGSVGRLESGSRRALASLLFAIDADDERLAGDALLELLDPPTRLDERRLTRELGQLMVRFRGGFGPQGGAALFGKLFTLVLDHGFAVPPQIAAAFRALAALEGTLRLLDPDFDVIAEARALGSDHLEQEFTPERLKTELSRQALTLLPTLARLPRRVDRLADALEQGTLTARVRVLADDGDRGFLTRLFQQLIVAVLAAAATIGAVLLILDDSGPSLTASLSWHSFFGFTLLFAGFVLALRAVTLAFRGSSGSGPHPSGERDRGH</sequence>
<keyword evidence="5" id="KW-1185">Reference proteome</keyword>
<keyword evidence="4" id="KW-0830">Ubiquinone</keyword>
<evidence type="ECO:0000313" key="4">
    <source>
        <dbReference type="EMBL" id="SEB50125.1"/>
    </source>
</evidence>
<keyword evidence="2" id="KW-0812">Transmembrane</keyword>
<keyword evidence="2" id="KW-0472">Membrane</keyword>
<dbReference type="InterPro" id="IPR004147">
    <property type="entry name" value="ABC1_dom"/>
</dbReference>
<dbReference type="SUPFAM" id="SSF56112">
    <property type="entry name" value="Protein kinase-like (PK-like)"/>
    <property type="match status" value="1"/>
</dbReference>
<proteinExistence type="inferred from homology"/>
<reference evidence="4 5" key="1">
    <citation type="submission" date="2016-10" db="EMBL/GenBank/DDBJ databases">
        <authorList>
            <person name="de Groot N.N."/>
        </authorList>
    </citation>
    <scope>NUCLEOTIDE SEQUENCE [LARGE SCALE GENOMIC DNA]</scope>
    <source>
        <strain evidence="4 5">DSM 10495</strain>
    </source>
</reference>
<dbReference type="STRING" id="156980.SAMN04489745_0400"/>
<feature type="transmembrane region" description="Helical" evidence="2">
    <location>
        <begin position="15"/>
        <end position="40"/>
    </location>
</feature>
<dbReference type="GO" id="GO:0004672">
    <property type="term" value="F:protein kinase activity"/>
    <property type="evidence" value="ECO:0007669"/>
    <property type="project" value="InterPro"/>
</dbReference>
<feature type="domain" description="Protein kinase" evidence="3">
    <location>
        <begin position="244"/>
        <end position="563"/>
    </location>
</feature>
<evidence type="ECO:0000256" key="2">
    <source>
        <dbReference type="SAM" id="Phobius"/>
    </source>
</evidence>
<evidence type="ECO:0000256" key="1">
    <source>
        <dbReference type="ARBA" id="ARBA00009670"/>
    </source>
</evidence>
<evidence type="ECO:0000259" key="3">
    <source>
        <dbReference type="PROSITE" id="PS50011"/>
    </source>
</evidence>
<feature type="transmembrane region" description="Helical" evidence="2">
    <location>
        <begin position="624"/>
        <end position="642"/>
    </location>
</feature>
<evidence type="ECO:0000313" key="5">
    <source>
        <dbReference type="Proteomes" id="UP000182652"/>
    </source>
</evidence>
<dbReference type="EMBL" id="FNSN01000003">
    <property type="protein sequence ID" value="SEB50125.1"/>
    <property type="molecule type" value="Genomic_DNA"/>
</dbReference>
<dbReference type="InterPro" id="IPR011009">
    <property type="entry name" value="Kinase-like_dom_sf"/>
</dbReference>
<dbReference type="AlphaFoldDB" id="A0A1H4JWA7"/>
<organism evidence="4 5">
    <name type="scientific">Arthrobacter woluwensis</name>
    <dbReference type="NCBI Taxonomy" id="156980"/>
    <lineage>
        <taxon>Bacteria</taxon>
        <taxon>Bacillati</taxon>
        <taxon>Actinomycetota</taxon>
        <taxon>Actinomycetes</taxon>
        <taxon>Micrococcales</taxon>
        <taxon>Micrococcaceae</taxon>
        <taxon>Arthrobacter</taxon>
    </lineage>
</organism>
<dbReference type="PANTHER" id="PTHR10566">
    <property type="entry name" value="CHAPERONE-ACTIVITY OF BC1 COMPLEX CABC1 -RELATED"/>
    <property type="match status" value="1"/>
</dbReference>
<name>A0A1H4JWA7_9MICC</name>
<dbReference type="InterPro" id="IPR000719">
    <property type="entry name" value="Prot_kinase_dom"/>
</dbReference>
<dbReference type="PROSITE" id="PS50011">
    <property type="entry name" value="PROTEIN_KINASE_DOM"/>
    <property type="match status" value="1"/>
</dbReference>
<comment type="similarity">
    <text evidence="1">Belongs to the protein kinase superfamily. ADCK protein kinase family.</text>
</comment>
<dbReference type="InterPro" id="IPR050154">
    <property type="entry name" value="UbiB_kinase"/>
</dbReference>
<protein>
    <submittedName>
        <fullName evidence="4">Ubiquinone biosynthesis protein</fullName>
    </submittedName>
</protein>
<dbReference type="PANTHER" id="PTHR10566:SF113">
    <property type="entry name" value="PROTEIN ACTIVITY OF BC1 COMPLEX KINASE 7, CHLOROPLASTIC"/>
    <property type="match status" value="1"/>
</dbReference>
<keyword evidence="2" id="KW-1133">Transmembrane helix</keyword>
<dbReference type="Gene3D" id="1.10.510.10">
    <property type="entry name" value="Transferase(Phosphotransferase) domain 1"/>
    <property type="match status" value="1"/>
</dbReference>